<feature type="compositionally biased region" description="Basic and acidic residues" evidence="2">
    <location>
        <begin position="810"/>
        <end position="825"/>
    </location>
</feature>
<evidence type="ECO:0000313" key="3">
    <source>
        <dbReference type="EMBL" id="KAL3281908.1"/>
    </source>
</evidence>
<feature type="coiled-coil region" evidence="1">
    <location>
        <begin position="651"/>
        <end position="678"/>
    </location>
</feature>
<keyword evidence="4" id="KW-1185">Reference proteome</keyword>
<comment type="caution">
    <text evidence="3">The sequence shown here is derived from an EMBL/GenBank/DDBJ whole genome shotgun (WGS) entry which is preliminary data.</text>
</comment>
<dbReference type="AlphaFoldDB" id="A0ABD2NT77"/>
<gene>
    <name evidence="3" type="ORF">HHI36_005113</name>
</gene>
<evidence type="ECO:0000256" key="2">
    <source>
        <dbReference type="SAM" id="MobiDB-lite"/>
    </source>
</evidence>
<feature type="coiled-coil region" evidence="1">
    <location>
        <begin position="513"/>
        <end position="573"/>
    </location>
</feature>
<feature type="compositionally biased region" description="Polar residues" evidence="2">
    <location>
        <begin position="760"/>
        <end position="773"/>
    </location>
</feature>
<organism evidence="3 4">
    <name type="scientific">Cryptolaemus montrouzieri</name>
    <dbReference type="NCBI Taxonomy" id="559131"/>
    <lineage>
        <taxon>Eukaryota</taxon>
        <taxon>Metazoa</taxon>
        <taxon>Ecdysozoa</taxon>
        <taxon>Arthropoda</taxon>
        <taxon>Hexapoda</taxon>
        <taxon>Insecta</taxon>
        <taxon>Pterygota</taxon>
        <taxon>Neoptera</taxon>
        <taxon>Endopterygota</taxon>
        <taxon>Coleoptera</taxon>
        <taxon>Polyphaga</taxon>
        <taxon>Cucujiformia</taxon>
        <taxon>Coccinelloidea</taxon>
        <taxon>Coccinellidae</taxon>
        <taxon>Scymninae</taxon>
        <taxon>Scymnini</taxon>
        <taxon>Cryptolaemus</taxon>
    </lineage>
</organism>
<feature type="compositionally biased region" description="Polar residues" evidence="2">
    <location>
        <begin position="416"/>
        <end position="427"/>
    </location>
</feature>
<feature type="region of interest" description="Disordered" evidence="2">
    <location>
        <begin position="199"/>
        <end position="235"/>
    </location>
</feature>
<evidence type="ECO:0000256" key="1">
    <source>
        <dbReference type="SAM" id="Coils"/>
    </source>
</evidence>
<dbReference type="EMBL" id="JABFTP020000144">
    <property type="protein sequence ID" value="KAL3281908.1"/>
    <property type="molecule type" value="Genomic_DNA"/>
</dbReference>
<sequence length="1040" mass="119237">MSINVTVTGNPISVKQGRMVTASPNHSKKEFERRRLIRLSQVRQQSKNIAEDVRNRVRQQKLKQVEEIQKEGQRKLKQWQARKLLELQNQYHEALKDIGAGHKEAGLLEGEIDTKSEKKENDDKIAMQRASVANKKLQEEKEKLKQRLSVPIQKKKLVRKIEDKRAHIVTELRRSTESFKKKNNEKLSVQTEVSGIVTESDSDYEDIEEGSIPIDTNIRTEVEPSDSSQKNSKKTVPLKVIEEFSEKNAACESEGHSAEKVPFSDYDEQLLQDLRREKDTRISDRIRKRSSHQLDQPDVCDSLSQPCPIHQKNSSQNVYAAPSKKSVTVSEGSQTMFSNIQQNIYTCSCKRNFPSVPNTPCDCTHPTPRIQKPGLSDINRFKCVDFTDDEDNSRSCKFQKNHMQKAEVKQSAFAPPSSSKRIATQETRSQRISKEIPTKPKVTLKSVKSPLKNSGILSDKTIQQLQSKTRQSRFLATHVEKIVEENLVTSPEPETEFDFYEKIRQRDKEALLRGQKALEREKLQREYNELMRKLPALQKLERLYGMNQDKPEYHMTEERLREQERKKQNILDNTYEKLFPDRRPPTVTIPIKNIPLDNIKDKVKVPRSDDSVSLNLGVWEADRKSKKLYTEDEVEAMLCEGKIPSESKFRTDQLKSVLEKLRKQKEELLKEIQNLPNGAEKLSSVKHSKKVKDPISTDSCAEIENPERTDITENSKYILKNSKKYVSVKVGTNSTLQSSSSYETIEEPVEKQSKTAKQVKPTSRAVQVTSQKLKASVKTKKIIKPTSPQKISKKRRSEKEIISSSDQSLSDEKVTKNKLSSKENLKSSVNPPNKKKKPAEVNIAEHSVTPLVPTNTLTSLDVQSKTSKDEAPQNIRQIISCDCNKDSALKKKSELCEIVIKIKDGKSSEVLIKDKKENVNSELKSANVEKFRSNKKVEENELLQKQNELRKALKDDCCQSKNDSKASSWHEKFSRNNSQVSNSSTSYMSPHNFLINLNLNLDLHLIFVNCSVKNLNSIIWIISQKYHPKIKMCMMKSRNY</sequence>
<proteinExistence type="predicted"/>
<name>A0ABD2NT77_9CUCU</name>
<feature type="region of interest" description="Disordered" evidence="2">
    <location>
        <begin position="737"/>
        <end position="847"/>
    </location>
</feature>
<feature type="region of interest" description="Disordered" evidence="2">
    <location>
        <begin position="411"/>
        <end position="431"/>
    </location>
</feature>
<dbReference type="Proteomes" id="UP001516400">
    <property type="component" value="Unassembled WGS sequence"/>
</dbReference>
<reference evidence="3 4" key="1">
    <citation type="journal article" date="2021" name="BMC Biol.">
        <title>Horizontally acquired antibacterial genes associated with adaptive radiation of ladybird beetles.</title>
        <authorList>
            <person name="Li H.S."/>
            <person name="Tang X.F."/>
            <person name="Huang Y.H."/>
            <person name="Xu Z.Y."/>
            <person name="Chen M.L."/>
            <person name="Du X.Y."/>
            <person name="Qiu B.Y."/>
            <person name="Chen P.T."/>
            <person name="Zhang W."/>
            <person name="Slipinski A."/>
            <person name="Escalona H.E."/>
            <person name="Waterhouse R.M."/>
            <person name="Zwick A."/>
            <person name="Pang H."/>
        </authorList>
    </citation>
    <scope>NUCLEOTIDE SEQUENCE [LARGE SCALE GENOMIC DNA]</scope>
    <source>
        <strain evidence="3">SYSU2018</strain>
    </source>
</reference>
<keyword evidence="1" id="KW-0175">Coiled coil</keyword>
<accession>A0ABD2NT77</accession>
<evidence type="ECO:0000313" key="4">
    <source>
        <dbReference type="Proteomes" id="UP001516400"/>
    </source>
</evidence>
<feature type="compositionally biased region" description="Acidic residues" evidence="2">
    <location>
        <begin position="200"/>
        <end position="209"/>
    </location>
</feature>
<protein>
    <submittedName>
        <fullName evidence="3">Uncharacterized protein</fullName>
    </submittedName>
</protein>
<feature type="coiled-coil region" evidence="1">
    <location>
        <begin position="928"/>
        <end position="956"/>
    </location>
</feature>